<keyword evidence="2" id="KW-1185">Reference proteome</keyword>
<gene>
    <name evidence="1" type="ORF">F0562_032760</name>
</gene>
<evidence type="ECO:0000313" key="2">
    <source>
        <dbReference type="Proteomes" id="UP000325577"/>
    </source>
</evidence>
<name>A0A5J5ATL3_9ASTE</name>
<protein>
    <submittedName>
        <fullName evidence="1">Uncharacterized protein</fullName>
    </submittedName>
</protein>
<dbReference type="OrthoDB" id="340346at2759"/>
<proteinExistence type="predicted"/>
<organism evidence="1 2">
    <name type="scientific">Nyssa sinensis</name>
    <dbReference type="NCBI Taxonomy" id="561372"/>
    <lineage>
        <taxon>Eukaryota</taxon>
        <taxon>Viridiplantae</taxon>
        <taxon>Streptophyta</taxon>
        <taxon>Embryophyta</taxon>
        <taxon>Tracheophyta</taxon>
        <taxon>Spermatophyta</taxon>
        <taxon>Magnoliopsida</taxon>
        <taxon>eudicotyledons</taxon>
        <taxon>Gunneridae</taxon>
        <taxon>Pentapetalae</taxon>
        <taxon>asterids</taxon>
        <taxon>Cornales</taxon>
        <taxon>Nyssaceae</taxon>
        <taxon>Nyssa</taxon>
    </lineage>
</organism>
<dbReference type="AlphaFoldDB" id="A0A5J5ATL3"/>
<accession>A0A5J5ATL3</accession>
<dbReference type="EMBL" id="CM018042">
    <property type="protein sequence ID" value="KAA8532727.1"/>
    <property type="molecule type" value="Genomic_DNA"/>
</dbReference>
<sequence length="84" mass="9757">MAKRGQKKRTSESEKPAGSQYKLCEIRCLRRLSTIARALGEERTWKELIPFSAKTTMTMMRIGSQMRESDLVDWFIPLVKAQFC</sequence>
<evidence type="ECO:0000313" key="1">
    <source>
        <dbReference type="EMBL" id="KAA8532727.1"/>
    </source>
</evidence>
<dbReference type="Proteomes" id="UP000325577">
    <property type="component" value="Linkage Group LG19"/>
</dbReference>
<reference evidence="1 2" key="1">
    <citation type="submission" date="2019-09" db="EMBL/GenBank/DDBJ databases">
        <title>A chromosome-level genome assembly of the Chinese tupelo Nyssa sinensis.</title>
        <authorList>
            <person name="Yang X."/>
            <person name="Kang M."/>
            <person name="Yang Y."/>
            <person name="Xiong H."/>
            <person name="Wang M."/>
            <person name="Zhang Z."/>
            <person name="Wang Z."/>
            <person name="Wu H."/>
            <person name="Ma T."/>
            <person name="Liu J."/>
            <person name="Xi Z."/>
        </authorList>
    </citation>
    <scope>NUCLEOTIDE SEQUENCE [LARGE SCALE GENOMIC DNA]</scope>
    <source>
        <strain evidence="1">J267</strain>
        <tissue evidence="1">Leaf</tissue>
    </source>
</reference>